<protein>
    <recommendedName>
        <fullName evidence="6">RING-type domain-containing protein</fullName>
    </recommendedName>
</protein>
<dbReference type="GO" id="GO:0016567">
    <property type="term" value="P:protein ubiquitination"/>
    <property type="evidence" value="ECO:0007669"/>
    <property type="project" value="TreeGrafter"/>
</dbReference>
<evidence type="ECO:0000256" key="5">
    <source>
        <dbReference type="SAM" id="Phobius"/>
    </source>
</evidence>
<evidence type="ECO:0000259" key="6">
    <source>
        <dbReference type="PROSITE" id="PS50089"/>
    </source>
</evidence>
<evidence type="ECO:0000256" key="2">
    <source>
        <dbReference type="ARBA" id="ARBA00022771"/>
    </source>
</evidence>
<dbReference type="GO" id="GO:0061630">
    <property type="term" value="F:ubiquitin protein ligase activity"/>
    <property type="evidence" value="ECO:0007669"/>
    <property type="project" value="TreeGrafter"/>
</dbReference>
<evidence type="ECO:0000313" key="7">
    <source>
        <dbReference type="EMBL" id="GMR39800.1"/>
    </source>
</evidence>
<dbReference type="InterPro" id="IPR001841">
    <property type="entry name" value="Znf_RING"/>
</dbReference>
<evidence type="ECO:0000256" key="3">
    <source>
        <dbReference type="ARBA" id="ARBA00022833"/>
    </source>
</evidence>
<feature type="domain" description="RING-type" evidence="6">
    <location>
        <begin position="252"/>
        <end position="290"/>
    </location>
</feature>
<keyword evidence="8" id="KW-1185">Reference proteome</keyword>
<name>A0AAN5CCL7_9BILA</name>
<dbReference type="Proteomes" id="UP001328107">
    <property type="component" value="Unassembled WGS sequence"/>
</dbReference>
<sequence>EQMDDHCIRCFKYTAESSRYQAFFIVLLTISTGASAVFINGRDVKDSIQTQIYAVSLLLLCLTIYVTGTVAMGKSVETWLCIFTTALFASAVLMASTIAIIAKIVATLYKPYPFPFLFAPSIAISVALMPPAATMWWKNMTTKGQVDGSSAEVITRPLEEARNALHEVHREAKPRKTSRKTVLNTEEKLRRMKTLAEELKSEFSSASNSARGSDVKIYENFNELMANAQASPHTATHASAKTPIASFAIGECKICMERPINALLVHCGHPICVECGDKVKESGQGCPQCRQPIEKVQRMFL</sequence>
<dbReference type="PANTHER" id="PTHR46858:SF5">
    <property type="entry name" value="E3 UBIQUITIN-PROTEIN LIGASE APD1-RELATED"/>
    <property type="match status" value="1"/>
</dbReference>
<accession>A0AAN5CCL7</accession>
<reference evidence="8" key="1">
    <citation type="submission" date="2022-10" db="EMBL/GenBank/DDBJ databases">
        <title>Genome assembly of Pristionchus species.</title>
        <authorList>
            <person name="Yoshida K."/>
            <person name="Sommer R.J."/>
        </authorList>
    </citation>
    <scope>NUCLEOTIDE SEQUENCE [LARGE SCALE GENOMIC DNA]</scope>
    <source>
        <strain evidence="8">RS5460</strain>
    </source>
</reference>
<evidence type="ECO:0000313" key="8">
    <source>
        <dbReference type="Proteomes" id="UP001328107"/>
    </source>
</evidence>
<dbReference type="InterPro" id="IPR013083">
    <property type="entry name" value="Znf_RING/FYVE/PHD"/>
</dbReference>
<proteinExistence type="predicted"/>
<organism evidence="7 8">
    <name type="scientific">Pristionchus mayeri</name>
    <dbReference type="NCBI Taxonomy" id="1317129"/>
    <lineage>
        <taxon>Eukaryota</taxon>
        <taxon>Metazoa</taxon>
        <taxon>Ecdysozoa</taxon>
        <taxon>Nematoda</taxon>
        <taxon>Chromadorea</taxon>
        <taxon>Rhabditida</taxon>
        <taxon>Rhabditina</taxon>
        <taxon>Diplogasteromorpha</taxon>
        <taxon>Diplogasteroidea</taxon>
        <taxon>Neodiplogasteridae</taxon>
        <taxon>Pristionchus</taxon>
    </lineage>
</organism>
<dbReference type="PROSITE" id="PS50089">
    <property type="entry name" value="ZF_RING_2"/>
    <property type="match status" value="1"/>
</dbReference>
<keyword evidence="5" id="KW-0472">Membrane</keyword>
<gene>
    <name evidence="7" type="ORF">PMAYCL1PPCAC_09995</name>
</gene>
<keyword evidence="5" id="KW-1133">Transmembrane helix</keyword>
<keyword evidence="1" id="KW-0479">Metal-binding</keyword>
<dbReference type="SUPFAM" id="SSF57850">
    <property type="entry name" value="RING/U-box"/>
    <property type="match status" value="1"/>
</dbReference>
<dbReference type="EMBL" id="BTRK01000003">
    <property type="protein sequence ID" value="GMR39800.1"/>
    <property type="molecule type" value="Genomic_DNA"/>
</dbReference>
<dbReference type="PANTHER" id="PTHR46858">
    <property type="entry name" value="OS05G0521000 PROTEIN"/>
    <property type="match status" value="1"/>
</dbReference>
<keyword evidence="2 4" id="KW-0863">Zinc-finger</keyword>
<dbReference type="GO" id="GO:0005768">
    <property type="term" value="C:endosome"/>
    <property type="evidence" value="ECO:0007669"/>
    <property type="project" value="TreeGrafter"/>
</dbReference>
<keyword evidence="5" id="KW-0812">Transmembrane</keyword>
<dbReference type="AlphaFoldDB" id="A0AAN5CCL7"/>
<feature type="transmembrane region" description="Helical" evidence="5">
    <location>
        <begin position="114"/>
        <end position="137"/>
    </location>
</feature>
<evidence type="ECO:0000256" key="4">
    <source>
        <dbReference type="PROSITE-ProRule" id="PRU00175"/>
    </source>
</evidence>
<feature type="non-terminal residue" evidence="7">
    <location>
        <position position="1"/>
    </location>
</feature>
<feature type="transmembrane region" description="Helical" evidence="5">
    <location>
        <begin position="51"/>
        <end position="72"/>
    </location>
</feature>
<feature type="transmembrane region" description="Helical" evidence="5">
    <location>
        <begin position="20"/>
        <end position="39"/>
    </location>
</feature>
<keyword evidence="3" id="KW-0862">Zinc</keyword>
<dbReference type="Pfam" id="PF13920">
    <property type="entry name" value="zf-C3HC4_3"/>
    <property type="match status" value="1"/>
</dbReference>
<evidence type="ECO:0000256" key="1">
    <source>
        <dbReference type="ARBA" id="ARBA00022723"/>
    </source>
</evidence>
<dbReference type="GO" id="GO:0008270">
    <property type="term" value="F:zinc ion binding"/>
    <property type="evidence" value="ECO:0007669"/>
    <property type="project" value="UniProtKB-KW"/>
</dbReference>
<dbReference type="SMART" id="SM00184">
    <property type="entry name" value="RING"/>
    <property type="match status" value="1"/>
</dbReference>
<comment type="caution">
    <text evidence="7">The sequence shown here is derived from an EMBL/GenBank/DDBJ whole genome shotgun (WGS) entry which is preliminary data.</text>
</comment>
<feature type="transmembrane region" description="Helical" evidence="5">
    <location>
        <begin position="79"/>
        <end position="102"/>
    </location>
</feature>
<dbReference type="Gene3D" id="3.30.40.10">
    <property type="entry name" value="Zinc/RING finger domain, C3HC4 (zinc finger)"/>
    <property type="match status" value="1"/>
</dbReference>